<accession>A0A7C4ZCA1</accession>
<dbReference type="InterPro" id="IPR036388">
    <property type="entry name" value="WH-like_DNA-bd_sf"/>
</dbReference>
<dbReference type="SUPFAM" id="SSF46785">
    <property type="entry name" value="Winged helix' DNA-binding domain"/>
    <property type="match status" value="1"/>
</dbReference>
<dbReference type="GO" id="GO:0003700">
    <property type="term" value="F:DNA-binding transcription factor activity"/>
    <property type="evidence" value="ECO:0007669"/>
    <property type="project" value="InterPro"/>
</dbReference>
<evidence type="ECO:0000313" key="2">
    <source>
        <dbReference type="EMBL" id="HGY08812.1"/>
    </source>
</evidence>
<dbReference type="Pfam" id="PF12840">
    <property type="entry name" value="HTH_20"/>
    <property type="match status" value="1"/>
</dbReference>
<organism evidence="2">
    <name type="scientific">Oceanithermus profundus</name>
    <dbReference type="NCBI Taxonomy" id="187137"/>
    <lineage>
        <taxon>Bacteria</taxon>
        <taxon>Thermotogati</taxon>
        <taxon>Deinococcota</taxon>
        <taxon>Deinococci</taxon>
        <taxon>Thermales</taxon>
        <taxon>Thermaceae</taxon>
        <taxon>Oceanithermus</taxon>
    </lineage>
</organism>
<name>A0A7C4ZCA1_9DEIN</name>
<proteinExistence type="predicted"/>
<sequence>MKRRATKERILRRLRSRSASASELARELGISKVAVYRHLNDLKRAGLVRVRSERRGMRGRPLNLFEAIDEPTAYARICRELLEQIEDLYGPGAGVRVLRARYREQLSAWKEAFAGMGTEERARKLVDWLTERGYAAVSRREGDELVLEQHRCPNLALAREYRELCQVELEFFGELLGVELEREGSLSEGDPCCRYRVALSPREA</sequence>
<comment type="caution">
    <text evidence="2">The sequence shown here is derived from an EMBL/GenBank/DDBJ whole genome shotgun (WGS) entry which is preliminary data.</text>
</comment>
<reference evidence="2" key="1">
    <citation type="journal article" date="2020" name="mSystems">
        <title>Genome- and Community-Level Interaction Insights into Carbon Utilization and Element Cycling Functions of Hydrothermarchaeota in Hydrothermal Sediment.</title>
        <authorList>
            <person name="Zhou Z."/>
            <person name="Liu Y."/>
            <person name="Xu W."/>
            <person name="Pan J."/>
            <person name="Luo Z.H."/>
            <person name="Li M."/>
        </authorList>
    </citation>
    <scope>NUCLEOTIDE SEQUENCE [LARGE SCALE GENOMIC DNA]</scope>
    <source>
        <strain evidence="2">HyVt-570</strain>
    </source>
</reference>
<dbReference type="PANTHER" id="PTHR38600:SF1">
    <property type="entry name" value="TRANSCRIPTIONAL REGULATORY PROTEIN"/>
    <property type="match status" value="1"/>
</dbReference>
<dbReference type="AlphaFoldDB" id="A0A7C4ZCA1"/>
<feature type="domain" description="HTH arsR-type" evidence="1">
    <location>
        <begin position="3"/>
        <end position="83"/>
    </location>
</feature>
<dbReference type="SMART" id="SM00418">
    <property type="entry name" value="HTH_ARSR"/>
    <property type="match status" value="1"/>
</dbReference>
<dbReference type="InterPro" id="IPR001845">
    <property type="entry name" value="HTH_ArsR_DNA-bd_dom"/>
</dbReference>
<dbReference type="InterPro" id="IPR036390">
    <property type="entry name" value="WH_DNA-bd_sf"/>
</dbReference>
<gene>
    <name evidence="2" type="ORF">ENK37_01990</name>
</gene>
<dbReference type="Proteomes" id="UP000885759">
    <property type="component" value="Unassembled WGS sequence"/>
</dbReference>
<dbReference type="PANTHER" id="PTHR38600">
    <property type="entry name" value="TRANSCRIPTIONAL REGULATORY PROTEIN"/>
    <property type="match status" value="1"/>
</dbReference>
<evidence type="ECO:0000259" key="1">
    <source>
        <dbReference type="SMART" id="SM00418"/>
    </source>
</evidence>
<dbReference type="InterPro" id="IPR011991">
    <property type="entry name" value="ArsR-like_HTH"/>
</dbReference>
<dbReference type="EMBL" id="DRPZ01000058">
    <property type="protein sequence ID" value="HGY08812.1"/>
    <property type="molecule type" value="Genomic_DNA"/>
</dbReference>
<protein>
    <submittedName>
        <fullName evidence="2">ArsR family transcriptional regulator</fullName>
    </submittedName>
</protein>
<dbReference type="CDD" id="cd00090">
    <property type="entry name" value="HTH_ARSR"/>
    <property type="match status" value="1"/>
</dbReference>
<dbReference type="Gene3D" id="1.10.10.10">
    <property type="entry name" value="Winged helix-like DNA-binding domain superfamily/Winged helix DNA-binding domain"/>
    <property type="match status" value="1"/>
</dbReference>